<dbReference type="Gene3D" id="3.30.230.30">
    <property type="entry name" value="Impact, N-terminal domain"/>
    <property type="match status" value="1"/>
</dbReference>
<dbReference type="AlphaFoldDB" id="A0A8B8CBF6"/>
<dbReference type="Pfam" id="PF01205">
    <property type="entry name" value="Impact_N"/>
    <property type="match status" value="1"/>
</dbReference>
<reference evidence="5" key="1">
    <citation type="submission" date="2025-08" db="UniProtKB">
        <authorList>
            <consortium name="RefSeq"/>
        </authorList>
    </citation>
    <scope>IDENTIFICATION</scope>
    <source>
        <tissue evidence="5">Whole sample</tissue>
    </source>
</reference>
<evidence type="ECO:0000313" key="4">
    <source>
        <dbReference type="Proteomes" id="UP000694844"/>
    </source>
</evidence>
<evidence type="ECO:0000256" key="2">
    <source>
        <dbReference type="SAM" id="MobiDB-lite"/>
    </source>
</evidence>
<dbReference type="Gene3D" id="3.30.70.1820">
    <property type="entry name" value="L1 transposable element, RRM domain"/>
    <property type="match status" value="1"/>
</dbReference>
<dbReference type="RefSeq" id="XP_022312031.1">
    <property type="nucleotide sequence ID" value="XM_022456323.1"/>
</dbReference>
<dbReference type="InterPro" id="IPR001498">
    <property type="entry name" value="Impact_N"/>
</dbReference>
<dbReference type="PANTHER" id="PTHR16301">
    <property type="entry name" value="IMPACT-RELATED"/>
    <property type="match status" value="1"/>
</dbReference>
<name>A0A8B8CBF6_CRAVI</name>
<comment type="similarity">
    <text evidence="1">Belongs to the IMPACT family.</text>
</comment>
<dbReference type="KEGG" id="cvn:111117253"/>
<dbReference type="GO" id="GO:0006446">
    <property type="term" value="P:regulation of translational initiation"/>
    <property type="evidence" value="ECO:0007669"/>
    <property type="project" value="TreeGrafter"/>
</dbReference>
<dbReference type="GO" id="GO:0005737">
    <property type="term" value="C:cytoplasm"/>
    <property type="evidence" value="ECO:0007669"/>
    <property type="project" value="TreeGrafter"/>
</dbReference>
<evidence type="ECO:0000259" key="3">
    <source>
        <dbReference type="Pfam" id="PF01205"/>
    </source>
</evidence>
<dbReference type="GO" id="GO:0140469">
    <property type="term" value="P:GCN2-mediated signaling"/>
    <property type="evidence" value="ECO:0007669"/>
    <property type="project" value="TreeGrafter"/>
</dbReference>
<proteinExistence type="inferred from homology"/>
<dbReference type="InterPro" id="IPR020568">
    <property type="entry name" value="Ribosomal_Su5_D2-typ_SF"/>
</dbReference>
<organism evidence="4 5">
    <name type="scientific">Crassostrea virginica</name>
    <name type="common">Eastern oyster</name>
    <dbReference type="NCBI Taxonomy" id="6565"/>
    <lineage>
        <taxon>Eukaryota</taxon>
        <taxon>Metazoa</taxon>
        <taxon>Spiralia</taxon>
        <taxon>Lophotrochozoa</taxon>
        <taxon>Mollusca</taxon>
        <taxon>Bivalvia</taxon>
        <taxon>Autobranchia</taxon>
        <taxon>Pteriomorphia</taxon>
        <taxon>Ostreida</taxon>
        <taxon>Ostreoidea</taxon>
        <taxon>Ostreidae</taxon>
        <taxon>Crassostrea</taxon>
    </lineage>
</organism>
<evidence type="ECO:0000313" key="5">
    <source>
        <dbReference type="RefSeq" id="XP_022312031.1"/>
    </source>
</evidence>
<dbReference type="Proteomes" id="UP000694844">
    <property type="component" value="Chromosome 10"/>
</dbReference>
<dbReference type="OrthoDB" id="7479742at2759"/>
<sequence>MANSNPKKRTINETENEMDKSFDPEEGVVEAFQMRDIMQGINNIQNTLANFMLRLDSQGRHMDEITKEIRGRNGIQERLEQVQDQANDTLYSITDVKDSQDKMSREFRILRDYVIKLEFRINCQEKQILELQSRSMENNIIISGLDEKSPEHNYPENLPKIVRNMFAHELGLEKETADSLQINNLYRIGEKDRNRKYPRPISVQFLNKASKDAVMSGIKTLKEKKSPIRIANHQPEEIRERRKKLFEIQKKYSEKNIATKLRGDKLVFTGSGNIYRDKMGAIPTADEIISSDAVNTEVCTGNQIEDNGNRFSSHAVTVDSFKAVRKSLIDVMRLPTVASASHNVFAYRFTSKDGSVHEGSEDDGEHGAGRALLNTFQENGVQNALVVVSRWYGSKIGPRRFTHVKESGISALKKLSGPS</sequence>
<dbReference type="InterPro" id="IPR023582">
    <property type="entry name" value="Impact"/>
</dbReference>
<feature type="region of interest" description="Disordered" evidence="2">
    <location>
        <begin position="1"/>
        <end position="21"/>
    </location>
</feature>
<protein>
    <submittedName>
        <fullName evidence="5">Uncharacterized protein LOC111117253</fullName>
    </submittedName>
</protein>
<gene>
    <name evidence="5" type="primary">LOC111117253</name>
</gene>
<feature type="domain" description="Impact N-terminal" evidence="3">
    <location>
        <begin position="309"/>
        <end position="408"/>
    </location>
</feature>
<evidence type="ECO:0000256" key="1">
    <source>
        <dbReference type="ARBA" id="ARBA00007665"/>
    </source>
</evidence>
<keyword evidence="4" id="KW-1185">Reference proteome</keyword>
<accession>A0A8B8CBF6</accession>
<dbReference type="SUPFAM" id="SSF54211">
    <property type="entry name" value="Ribosomal protein S5 domain 2-like"/>
    <property type="match status" value="1"/>
</dbReference>
<dbReference type="GeneID" id="111117253"/>
<dbReference type="PANTHER" id="PTHR16301:SF25">
    <property type="entry name" value="PROTEIN IMPACT"/>
    <property type="match status" value="1"/>
</dbReference>
<dbReference type="InterPro" id="IPR036956">
    <property type="entry name" value="Impact_N_sf"/>
</dbReference>